<dbReference type="SUPFAM" id="SSF53067">
    <property type="entry name" value="Actin-like ATPase domain"/>
    <property type="match status" value="1"/>
</dbReference>
<dbReference type="InterPro" id="IPR043129">
    <property type="entry name" value="ATPase_NBD"/>
</dbReference>
<dbReference type="InterPro" id="IPR011991">
    <property type="entry name" value="ArsR-like_HTH"/>
</dbReference>
<dbReference type="Pfam" id="PF12802">
    <property type="entry name" value="MarR_2"/>
    <property type="match status" value="1"/>
</dbReference>
<dbReference type="EMBL" id="BNJK01000004">
    <property type="protein sequence ID" value="GHP01110.1"/>
    <property type="molecule type" value="Genomic_DNA"/>
</dbReference>
<dbReference type="SUPFAM" id="SSF46785">
    <property type="entry name" value="Winged helix' DNA-binding domain"/>
    <property type="match status" value="1"/>
</dbReference>
<evidence type="ECO:0000313" key="3">
    <source>
        <dbReference type="EMBL" id="GHP01110.1"/>
    </source>
</evidence>
<dbReference type="Proteomes" id="UP000597444">
    <property type="component" value="Unassembled WGS sequence"/>
</dbReference>
<dbReference type="RefSeq" id="WP_236065364.1">
    <property type="nucleotide sequence ID" value="NZ_BNJK01000004.1"/>
</dbReference>
<dbReference type="GO" id="GO:0003700">
    <property type="term" value="F:DNA-binding transcription factor activity"/>
    <property type="evidence" value="ECO:0007669"/>
    <property type="project" value="InterPro"/>
</dbReference>
<name>A0A8J3N7E0_9CHLR</name>
<dbReference type="InterPro" id="IPR000835">
    <property type="entry name" value="HTH_MarR-typ"/>
</dbReference>
<dbReference type="InterPro" id="IPR036388">
    <property type="entry name" value="WH-like_DNA-bd_sf"/>
</dbReference>
<dbReference type="CDD" id="cd00090">
    <property type="entry name" value="HTH_ARSR"/>
    <property type="match status" value="1"/>
</dbReference>
<comment type="similarity">
    <text evidence="1">Belongs to the ROK (NagC/XylR) family.</text>
</comment>
<organism evidence="3 4">
    <name type="scientific">Reticulibacter mediterranei</name>
    <dbReference type="NCBI Taxonomy" id="2778369"/>
    <lineage>
        <taxon>Bacteria</taxon>
        <taxon>Bacillati</taxon>
        <taxon>Chloroflexota</taxon>
        <taxon>Ktedonobacteria</taxon>
        <taxon>Ktedonobacterales</taxon>
        <taxon>Reticulibacteraceae</taxon>
        <taxon>Reticulibacter</taxon>
    </lineage>
</organism>
<dbReference type="GO" id="GO:0016301">
    <property type="term" value="F:kinase activity"/>
    <property type="evidence" value="ECO:0007669"/>
    <property type="project" value="UniProtKB-KW"/>
</dbReference>
<evidence type="ECO:0000313" key="4">
    <source>
        <dbReference type="Proteomes" id="UP000597444"/>
    </source>
</evidence>
<evidence type="ECO:0000259" key="2">
    <source>
        <dbReference type="Pfam" id="PF12802"/>
    </source>
</evidence>
<keyword evidence="4" id="KW-1185">Reference proteome</keyword>
<feature type="domain" description="HTH marR-type" evidence="2">
    <location>
        <begin position="27"/>
        <end position="69"/>
    </location>
</feature>
<dbReference type="PANTHER" id="PTHR18964">
    <property type="entry name" value="ROK (REPRESSOR, ORF, KINASE) FAMILY"/>
    <property type="match status" value="1"/>
</dbReference>
<dbReference type="Gene3D" id="3.30.420.40">
    <property type="match status" value="2"/>
</dbReference>
<dbReference type="Pfam" id="PF00480">
    <property type="entry name" value="ROK"/>
    <property type="match status" value="1"/>
</dbReference>
<dbReference type="Gene3D" id="1.10.10.10">
    <property type="entry name" value="Winged helix-like DNA-binding domain superfamily/Winged helix DNA-binding domain"/>
    <property type="match status" value="1"/>
</dbReference>
<keyword evidence="3" id="KW-0808">Transferase</keyword>
<dbReference type="InterPro" id="IPR000600">
    <property type="entry name" value="ROK"/>
</dbReference>
<reference evidence="3" key="1">
    <citation type="submission" date="2020-10" db="EMBL/GenBank/DDBJ databases">
        <title>Taxonomic study of unclassified bacteria belonging to the class Ktedonobacteria.</title>
        <authorList>
            <person name="Yabe S."/>
            <person name="Wang C.M."/>
            <person name="Zheng Y."/>
            <person name="Sakai Y."/>
            <person name="Cavaletti L."/>
            <person name="Monciardini P."/>
            <person name="Donadio S."/>
        </authorList>
    </citation>
    <scope>NUCLEOTIDE SEQUENCE</scope>
    <source>
        <strain evidence="3">ID150040</strain>
    </source>
</reference>
<keyword evidence="3" id="KW-0418">Kinase</keyword>
<dbReference type="InterPro" id="IPR036390">
    <property type="entry name" value="WH_DNA-bd_sf"/>
</dbReference>
<sequence>MPMTNGSLSHISQPGTPSLLRAINERSLLEYLRTHGPTSRAQLARASGLSKPTVSQALASLEQAQLVKAVGQSASSKGGRVAILYEPNPEAGYVLGIDVGRSWVHAAVANLAGHILARADQQNHAQNASSLVAFISQLAHDLVMNAGLSWSQVVHAVIGTPGVLDAQSKRVLFSANLPEWGKQGLLAELQAAFHLDLSVENDANLAALGERSFGWGTDASTFVSLTVGTGIGMGIVINGVLYRGAHGAAGEIGFLPFGLNEAEEQGAVLSENYLGMFEEATSAEGIARLARKHSLPSSLSVKQIFDAAEQGDPQALAVIEQEGYHLAQAVATIAAVLDPELVVIGGGIGQRIELLRAPLERRLQQLTPLRPRIVATKLGADSVLLGAIATALETAHNLVFQHYFNGLS</sequence>
<gene>
    <name evidence="3" type="ORF">KSF_111570</name>
</gene>
<accession>A0A8J3N7E0</accession>
<comment type="caution">
    <text evidence="3">The sequence shown here is derived from an EMBL/GenBank/DDBJ whole genome shotgun (WGS) entry which is preliminary data.</text>
</comment>
<evidence type="ECO:0000256" key="1">
    <source>
        <dbReference type="ARBA" id="ARBA00006479"/>
    </source>
</evidence>
<dbReference type="AlphaFoldDB" id="A0A8J3N7E0"/>
<proteinExistence type="inferred from homology"/>
<protein>
    <submittedName>
        <fullName evidence="3">Sugar kinase</fullName>
    </submittedName>
</protein>
<dbReference type="PANTHER" id="PTHR18964:SF149">
    <property type="entry name" value="BIFUNCTIONAL UDP-N-ACETYLGLUCOSAMINE 2-EPIMERASE_N-ACETYLMANNOSAMINE KINASE"/>
    <property type="match status" value="1"/>
</dbReference>